<evidence type="ECO:0000313" key="1">
    <source>
        <dbReference type="EMBL" id="MEC4176181.1"/>
    </source>
</evidence>
<dbReference type="Proteomes" id="UP001349994">
    <property type="component" value="Unassembled WGS sequence"/>
</dbReference>
<evidence type="ECO:0008006" key="3">
    <source>
        <dbReference type="Google" id="ProtNLM"/>
    </source>
</evidence>
<proteinExistence type="predicted"/>
<reference evidence="1 2" key="1">
    <citation type="submission" date="2024-01" db="EMBL/GenBank/DDBJ databases">
        <title>novel species in genus Adlercreutzia.</title>
        <authorList>
            <person name="Liu X."/>
        </authorList>
    </citation>
    <scope>NUCLEOTIDE SEQUENCE [LARGE SCALE GENOMIC DNA]</scope>
    <source>
        <strain evidence="1 2">R7</strain>
    </source>
</reference>
<name>A0ABU6III3_9ACTN</name>
<dbReference type="EMBL" id="JAYMFF010000012">
    <property type="protein sequence ID" value="MEC4176181.1"/>
    <property type="molecule type" value="Genomic_DNA"/>
</dbReference>
<comment type="caution">
    <text evidence="1">The sequence shown here is derived from an EMBL/GenBank/DDBJ whole genome shotgun (WGS) entry which is preliminary data.</text>
</comment>
<dbReference type="RefSeq" id="WP_326426192.1">
    <property type="nucleotide sequence ID" value="NZ_JAYMFF010000012.1"/>
</dbReference>
<sequence>MSYNEIFNRPYFAVPPEAPQVQLLLQRVPQAGAAGWYANGADGTVYFSIAIYFGSLVMHPQDASEREREVRSLLGFAPDCTLRLDYACSRKAACLLRAGEPGADPAPFSAFSPEGLAAAESLIGDFLSLDLRTILLDRRVQDTETDDLFRGEEVIYEGFLGDEGMPLALQRLGDSPFAINSTIMATIL</sequence>
<organism evidence="1 2">
    <name type="scientific">Adlercreutzia wanghongyangiae</name>
    <dbReference type="NCBI Taxonomy" id="3111451"/>
    <lineage>
        <taxon>Bacteria</taxon>
        <taxon>Bacillati</taxon>
        <taxon>Actinomycetota</taxon>
        <taxon>Coriobacteriia</taxon>
        <taxon>Eggerthellales</taxon>
        <taxon>Eggerthellaceae</taxon>
        <taxon>Adlercreutzia</taxon>
    </lineage>
</organism>
<protein>
    <recommendedName>
        <fullName evidence="3">DUF3786 domain-containing protein</fullName>
    </recommendedName>
</protein>
<accession>A0ABU6III3</accession>
<evidence type="ECO:0000313" key="2">
    <source>
        <dbReference type="Proteomes" id="UP001349994"/>
    </source>
</evidence>
<gene>
    <name evidence="1" type="ORF">VIN30_06945</name>
</gene>
<keyword evidence="2" id="KW-1185">Reference proteome</keyword>